<reference evidence="1" key="1">
    <citation type="submission" date="2024-05" db="EMBL/GenBank/DDBJ databases">
        <authorList>
            <person name="Kim S."/>
            <person name="Heo J."/>
            <person name="Choi H."/>
            <person name="Choi Y."/>
            <person name="Kwon S.-W."/>
            <person name="Kim Y."/>
        </authorList>
    </citation>
    <scope>NUCLEOTIDE SEQUENCE</scope>
    <source>
        <strain evidence="1">KACC 23698</strain>
    </source>
</reference>
<accession>A0AAU7JJH3</accession>
<sequence>MYAVARTYSGVGAKEFMSLLESRIDEIEKMMVSVDGFETYTLFRTEDGGMTVTLCRDKAGVDKSVEIARKWVSENAAQTKIGAPKVSSGEVILACGTLHRVAKTKAA</sequence>
<evidence type="ECO:0000313" key="1">
    <source>
        <dbReference type="EMBL" id="XBO40470.1"/>
    </source>
</evidence>
<dbReference type="RefSeq" id="WP_406857330.1">
    <property type="nucleotide sequence ID" value="NZ_CP157484.1"/>
</dbReference>
<protein>
    <submittedName>
        <fullName evidence="1">Uncharacterized protein</fullName>
    </submittedName>
</protein>
<dbReference type="AlphaFoldDB" id="A0AAU7JJH3"/>
<organism evidence="1">
    <name type="scientific">Alsobacter sp. KACC 23698</name>
    <dbReference type="NCBI Taxonomy" id="3149229"/>
    <lineage>
        <taxon>Bacteria</taxon>
        <taxon>Pseudomonadati</taxon>
        <taxon>Pseudomonadota</taxon>
        <taxon>Alphaproteobacteria</taxon>
        <taxon>Hyphomicrobiales</taxon>
        <taxon>Alsobacteraceae</taxon>
        <taxon>Alsobacter</taxon>
    </lineage>
</organism>
<gene>
    <name evidence="1" type="ORF">ABEG18_06805</name>
</gene>
<proteinExistence type="predicted"/>
<name>A0AAU7JJH3_9HYPH</name>
<dbReference type="EMBL" id="CP157484">
    <property type="protein sequence ID" value="XBO40470.1"/>
    <property type="molecule type" value="Genomic_DNA"/>
</dbReference>